<gene>
    <name evidence="1" type="ORF">LCGC14_0946710</name>
</gene>
<evidence type="ECO:0000313" key="1">
    <source>
        <dbReference type="EMBL" id="KKN19336.1"/>
    </source>
</evidence>
<dbReference type="EMBL" id="LAZR01003345">
    <property type="protein sequence ID" value="KKN19336.1"/>
    <property type="molecule type" value="Genomic_DNA"/>
</dbReference>
<name>A0A0F9R226_9ZZZZ</name>
<comment type="caution">
    <text evidence="1">The sequence shown here is derived from an EMBL/GenBank/DDBJ whole genome shotgun (WGS) entry which is preliminary data.</text>
</comment>
<organism evidence="1">
    <name type="scientific">marine sediment metagenome</name>
    <dbReference type="NCBI Taxonomy" id="412755"/>
    <lineage>
        <taxon>unclassified sequences</taxon>
        <taxon>metagenomes</taxon>
        <taxon>ecological metagenomes</taxon>
    </lineage>
</organism>
<dbReference type="AlphaFoldDB" id="A0A0F9R226"/>
<reference evidence="1" key="1">
    <citation type="journal article" date="2015" name="Nature">
        <title>Complex archaea that bridge the gap between prokaryotes and eukaryotes.</title>
        <authorList>
            <person name="Spang A."/>
            <person name="Saw J.H."/>
            <person name="Jorgensen S.L."/>
            <person name="Zaremba-Niedzwiedzka K."/>
            <person name="Martijn J."/>
            <person name="Lind A.E."/>
            <person name="van Eijk R."/>
            <person name="Schleper C."/>
            <person name="Guy L."/>
            <person name="Ettema T.J."/>
        </authorList>
    </citation>
    <scope>NUCLEOTIDE SEQUENCE</scope>
</reference>
<sequence>MTEFEIEFRRKHKEDIEVYEQIYLNQEGCCSICGEWSPIYWLHMRTPKRPGAAPELRCCRCFRSLELAGGVLKNKRER</sequence>
<proteinExistence type="predicted"/>
<accession>A0A0F9R226</accession>
<protein>
    <submittedName>
        <fullName evidence="1">Uncharacterized protein</fullName>
    </submittedName>
</protein>